<dbReference type="InterPro" id="IPR044203">
    <property type="entry name" value="GlbO/GLB3-like"/>
</dbReference>
<dbReference type="GO" id="GO:0005344">
    <property type="term" value="F:oxygen carrier activity"/>
    <property type="evidence" value="ECO:0007669"/>
    <property type="project" value="InterPro"/>
</dbReference>
<sequence length="127" mass="14558">MDFKLNTLYEEIGGADTIQHLVNTFYPKVYADPDLAPLFEGDIEEIKRKQYMFLTQFTGGPTLYSNEFGPPAMRHRHMPFEVTPTRARAWLRCMKEAFEETDLTGDAAEAFYARLQQVAGIMVNTPD</sequence>
<comment type="similarity">
    <text evidence="5">Belongs to the truncated hemoglobin family. Group II subfamily.</text>
</comment>
<evidence type="ECO:0000256" key="5">
    <source>
        <dbReference type="ARBA" id="ARBA00034496"/>
    </source>
</evidence>
<keyword evidence="1" id="KW-0813">Transport</keyword>
<dbReference type="GO" id="GO:0019825">
    <property type="term" value="F:oxygen binding"/>
    <property type="evidence" value="ECO:0007669"/>
    <property type="project" value="InterPro"/>
</dbReference>
<dbReference type="Proteomes" id="UP000306477">
    <property type="component" value="Unassembled WGS sequence"/>
</dbReference>
<protein>
    <submittedName>
        <fullName evidence="6">Globin</fullName>
    </submittedName>
</protein>
<name>A0A4S3PNX4_9BACI</name>
<dbReference type="GO" id="GO:0046872">
    <property type="term" value="F:metal ion binding"/>
    <property type="evidence" value="ECO:0007669"/>
    <property type="project" value="UniProtKB-KW"/>
</dbReference>
<dbReference type="PANTHER" id="PTHR47366">
    <property type="entry name" value="TWO-ON-TWO HEMOGLOBIN-3"/>
    <property type="match status" value="1"/>
</dbReference>
<evidence type="ECO:0000256" key="3">
    <source>
        <dbReference type="ARBA" id="ARBA00022723"/>
    </source>
</evidence>
<dbReference type="InterPro" id="IPR001486">
    <property type="entry name" value="Hemoglobin_trunc"/>
</dbReference>
<dbReference type="RefSeq" id="WP_136380789.1">
    <property type="nucleotide sequence ID" value="NZ_SLUB01000038.1"/>
</dbReference>
<evidence type="ECO:0000313" key="6">
    <source>
        <dbReference type="EMBL" id="THE10866.1"/>
    </source>
</evidence>
<reference evidence="6 7" key="1">
    <citation type="journal article" date="2019" name="Indoor Air">
        <title>Impacts of indoor surface finishes on bacterial viability.</title>
        <authorList>
            <person name="Hu J."/>
            <person name="Maamar S.B."/>
            <person name="Glawe A.J."/>
            <person name="Gottel N."/>
            <person name="Gilbert J.A."/>
            <person name="Hartmann E.M."/>
        </authorList>
    </citation>
    <scope>NUCLEOTIDE SEQUENCE [LARGE SCALE GENOMIC DNA]</scope>
    <source>
        <strain evidence="6 7">AF060A6</strain>
    </source>
</reference>
<evidence type="ECO:0000256" key="2">
    <source>
        <dbReference type="ARBA" id="ARBA00022617"/>
    </source>
</evidence>
<proteinExistence type="inferred from homology"/>
<dbReference type="SUPFAM" id="SSF46458">
    <property type="entry name" value="Globin-like"/>
    <property type="match status" value="1"/>
</dbReference>
<dbReference type="STRING" id="1033734.GCA_000285535_01443"/>
<dbReference type="GO" id="GO:0020037">
    <property type="term" value="F:heme binding"/>
    <property type="evidence" value="ECO:0007669"/>
    <property type="project" value="InterPro"/>
</dbReference>
<keyword evidence="2" id="KW-0349">Heme</keyword>
<keyword evidence="4" id="KW-0408">Iron</keyword>
<gene>
    <name evidence="6" type="ORF">E1I69_17145</name>
</gene>
<dbReference type="Pfam" id="PF01152">
    <property type="entry name" value="Bac_globin"/>
    <property type="match status" value="1"/>
</dbReference>
<dbReference type="AlphaFoldDB" id="A0A4S3PNX4"/>
<dbReference type="InterPro" id="IPR012292">
    <property type="entry name" value="Globin/Proto"/>
</dbReference>
<evidence type="ECO:0000256" key="4">
    <source>
        <dbReference type="ARBA" id="ARBA00023004"/>
    </source>
</evidence>
<comment type="caution">
    <text evidence="6">The sequence shown here is derived from an EMBL/GenBank/DDBJ whole genome shotgun (WGS) entry which is preliminary data.</text>
</comment>
<evidence type="ECO:0000256" key="1">
    <source>
        <dbReference type="ARBA" id="ARBA00022448"/>
    </source>
</evidence>
<keyword evidence="3" id="KW-0479">Metal-binding</keyword>
<dbReference type="PANTHER" id="PTHR47366:SF1">
    <property type="entry name" value="TWO-ON-TWO HEMOGLOBIN-3"/>
    <property type="match status" value="1"/>
</dbReference>
<organism evidence="6 7">
    <name type="scientific">Bacillus timonensis</name>
    <dbReference type="NCBI Taxonomy" id="1033734"/>
    <lineage>
        <taxon>Bacteria</taxon>
        <taxon>Bacillati</taxon>
        <taxon>Bacillota</taxon>
        <taxon>Bacilli</taxon>
        <taxon>Bacillales</taxon>
        <taxon>Bacillaceae</taxon>
        <taxon>Bacillus</taxon>
    </lineage>
</organism>
<dbReference type="EMBL" id="SLUB01000038">
    <property type="protein sequence ID" value="THE10866.1"/>
    <property type="molecule type" value="Genomic_DNA"/>
</dbReference>
<keyword evidence="7" id="KW-1185">Reference proteome</keyword>
<accession>A0A4S3PNX4</accession>
<dbReference type="Gene3D" id="1.10.490.10">
    <property type="entry name" value="Globins"/>
    <property type="match status" value="1"/>
</dbReference>
<dbReference type="InterPro" id="IPR009050">
    <property type="entry name" value="Globin-like_sf"/>
</dbReference>
<dbReference type="OrthoDB" id="9790913at2"/>
<evidence type="ECO:0000313" key="7">
    <source>
        <dbReference type="Proteomes" id="UP000306477"/>
    </source>
</evidence>